<organism evidence="2 3">
    <name type="scientific">Aquibium pacificus</name>
    <dbReference type="NCBI Taxonomy" id="3153579"/>
    <lineage>
        <taxon>Bacteria</taxon>
        <taxon>Pseudomonadati</taxon>
        <taxon>Pseudomonadota</taxon>
        <taxon>Alphaproteobacteria</taxon>
        <taxon>Hyphomicrobiales</taxon>
        <taxon>Phyllobacteriaceae</taxon>
        <taxon>Aquibium</taxon>
    </lineage>
</organism>
<dbReference type="CDD" id="cd09872">
    <property type="entry name" value="PIN_Sll0205-like"/>
    <property type="match status" value="1"/>
</dbReference>
<feature type="domain" description="PIN" evidence="1">
    <location>
        <begin position="7"/>
        <end position="121"/>
    </location>
</feature>
<dbReference type="InterPro" id="IPR052919">
    <property type="entry name" value="TA_system_RNase"/>
</dbReference>
<dbReference type="InterPro" id="IPR002716">
    <property type="entry name" value="PIN_dom"/>
</dbReference>
<evidence type="ECO:0000259" key="1">
    <source>
        <dbReference type="Pfam" id="PF01850"/>
    </source>
</evidence>
<reference evidence="2 3" key="1">
    <citation type="submission" date="2024-05" db="EMBL/GenBank/DDBJ databases">
        <authorList>
            <person name="Jiang F."/>
        </authorList>
    </citation>
    <scope>NUCLEOTIDE SEQUENCE [LARGE SCALE GENOMIC DNA]</scope>
    <source>
        <strain evidence="2 3">LZ166</strain>
    </source>
</reference>
<dbReference type="Gene3D" id="3.40.50.1010">
    <property type="entry name" value="5'-nuclease"/>
    <property type="match status" value="1"/>
</dbReference>
<dbReference type="InterPro" id="IPR041705">
    <property type="entry name" value="PIN_Sll0205"/>
</dbReference>
<dbReference type="Pfam" id="PF01850">
    <property type="entry name" value="PIN"/>
    <property type="match status" value="1"/>
</dbReference>
<dbReference type="PANTHER" id="PTHR36173">
    <property type="entry name" value="RIBONUCLEASE VAPC16-RELATED"/>
    <property type="match status" value="1"/>
</dbReference>
<gene>
    <name evidence="2" type="ORF">ABGN05_07880</name>
</gene>
<evidence type="ECO:0000313" key="2">
    <source>
        <dbReference type="EMBL" id="MEX0405574.1"/>
    </source>
</evidence>
<keyword evidence="3" id="KW-1185">Reference proteome</keyword>
<comment type="caution">
    <text evidence="2">The sequence shown here is derived from an EMBL/GenBank/DDBJ whole genome shotgun (WGS) entry which is preliminary data.</text>
</comment>
<dbReference type="PANTHER" id="PTHR36173:SF2">
    <property type="entry name" value="RIBONUCLEASE VAPC16"/>
    <property type="match status" value="1"/>
</dbReference>
<proteinExistence type="predicted"/>
<dbReference type="InterPro" id="IPR029060">
    <property type="entry name" value="PIN-like_dom_sf"/>
</dbReference>
<evidence type="ECO:0000313" key="3">
    <source>
        <dbReference type="Proteomes" id="UP001556692"/>
    </source>
</evidence>
<sequence length="125" mass="14032">MSAKGLLIDTHVLLWELMDSPRLSPDHRRALDGDVPKFVSAATIWEIAIKSAIGKLRMPNRLLQVLGESDIEGLPIRAEHAMQCAELPLHHGDPFDRMLIAQARLENLTILTVDRAFRDYDVAVL</sequence>
<dbReference type="SUPFAM" id="SSF88723">
    <property type="entry name" value="PIN domain-like"/>
    <property type="match status" value="1"/>
</dbReference>
<dbReference type="Proteomes" id="UP001556692">
    <property type="component" value="Unassembled WGS sequence"/>
</dbReference>
<dbReference type="EMBL" id="JBDPGJ010000002">
    <property type="protein sequence ID" value="MEX0405574.1"/>
    <property type="molecule type" value="Genomic_DNA"/>
</dbReference>
<accession>A0ABV3SFR7</accession>
<protein>
    <submittedName>
        <fullName evidence="2">Type II toxin-antitoxin system VapC family toxin</fullName>
    </submittedName>
</protein>
<name>A0ABV3SFR7_9HYPH</name>
<dbReference type="RefSeq" id="WP_367953465.1">
    <property type="nucleotide sequence ID" value="NZ_JBDPGJ010000002.1"/>
</dbReference>